<proteinExistence type="predicted"/>
<gene>
    <name evidence="2" type="ORF">TBRA_LOCUS455</name>
</gene>
<reference evidence="2 3" key="1">
    <citation type="submission" date="2020-02" db="EMBL/GenBank/DDBJ databases">
        <authorList>
            <person name="Ferguson B K."/>
        </authorList>
    </citation>
    <scope>NUCLEOTIDE SEQUENCE [LARGE SCALE GENOMIC DNA]</scope>
</reference>
<sequence length="611" mass="70486">MAYLYAYLETIKCLREEINWEDETERHNFFCRFDPLIKNWNGRLPDLCEVFRPEEIKRLISDSAKGIVIAQYNYDRVKEYQRFMMFVIRTGYRAGDLELDELLQRVGMHKLKHFFKVPSWLIFEIYAKFDANYFDEETRPEHFHMACKFASHDVVNKFLELGQDPNCRCKKTGDSPLHSLASSIRIGADGSRTIELLMRNGADPNAANLTGMTPLHRLCEYCNSLNVIERFLMVCDDVQQVVHIDARDEEGRPLHLAVKFDQAEAVELLLRRGADPNAHDAKGTTPLHFIAKRSHFMRTNLFEICDAIHRTVQVNARDNLGNTPLHVAMPWRDEEGFKTLLRRGADPNLANEDGRTSLHVICEKDRDDEFARILFEICDERQLTVQVNTRDKSGKTPLQLAVAKLSPNTVDMLLNRGADITNCIFPTSIDTKFGFDSSLNGKLRIASGALAVAEHLEARGYDFSRSDALAIMKFFANHDLFEKSSSDLEKSLRDDQEFASRAKEAMIFPSLSLYDLIHLGPEEEEKLLTYTDYFVFPHPFYKFVIPARHEKNCFFHLCEKLSRGFFRRWALDPFYELIHKRLPILCCEQILEKLDNQDLCNICLAAAGQTS</sequence>
<protein>
    <submittedName>
        <fullName evidence="2">Uncharacterized protein</fullName>
    </submittedName>
</protein>
<dbReference type="Gene3D" id="1.25.40.20">
    <property type="entry name" value="Ankyrin repeat-containing domain"/>
    <property type="match status" value="2"/>
</dbReference>
<dbReference type="PANTHER" id="PTHR24118">
    <property type="entry name" value="POTE ANKYRIN DOMAIN"/>
    <property type="match status" value="1"/>
</dbReference>
<evidence type="ECO:0000256" key="1">
    <source>
        <dbReference type="PROSITE-ProRule" id="PRU00023"/>
    </source>
</evidence>
<dbReference type="InterPro" id="IPR036770">
    <property type="entry name" value="Ankyrin_rpt-contain_sf"/>
</dbReference>
<feature type="repeat" description="ANK" evidence="1">
    <location>
        <begin position="172"/>
        <end position="209"/>
    </location>
</feature>
<dbReference type="PANTHER" id="PTHR24118:SF99">
    <property type="entry name" value="POTE ANKYRIN DOMAIN FAMILY MEMBER 3C-RELATED"/>
    <property type="match status" value="1"/>
</dbReference>
<dbReference type="Proteomes" id="UP000479190">
    <property type="component" value="Unassembled WGS sequence"/>
</dbReference>
<feature type="repeat" description="ANK" evidence="1">
    <location>
        <begin position="249"/>
        <end position="281"/>
    </location>
</feature>
<dbReference type="OrthoDB" id="5402602at2759"/>
<dbReference type="Pfam" id="PF12796">
    <property type="entry name" value="Ank_2"/>
    <property type="match status" value="2"/>
</dbReference>
<evidence type="ECO:0000313" key="2">
    <source>
        <dbReference type="EMBL" id="CAB0028248.1"/>
    </source>
</evidence>
<organism evidence="2 3">
    <name type="scientific">Trichogramma brassicae</name>
    <dbReference type="NCBI Taxonomy" id="86971"/>
    <lineage>
        <taxon>Eukaryota</taxon>
        <taxon>Metazoa</taxon>
        <taxon>Ecdysozoa</taxon>
        <taxon>Arthropoda</taxon>
        <taxon>Hexapoda</taxon>
        <taxon>Insecta</taxon>
        <taxon>Pterygota</taxon>
        <taxon>Neoptera</taxon>
        <taxon>Endopterygota</taxon>
        <taxon>Hymenoptera</taxon>
        <taxon>Apocrita</taxon>
        <taxon>Proctotrupomorpha</taxon>
        <taxon>Chalcidoidea</taxon>
        <taxon>Trichogrammatidae</taxon>
        <taxon>Trichogramma</taxon>
    </lineage>
</organism>
<feature type="repeat" description="ANK" evidence="1">
    <location>
        <begin position="320"/>
        <end position="352"/>
    </location>
</feature>
<dbReference type="SUPFAM" id="SSF48403">
    <property type="entry name" value="Ankyrin repeat"/>
    <property type="match status" value="1"/>
</dbReference>
<feature type="repeat" description="ANK" evidence="1">
    <location>
        <begin position="393"/>
        <end position="420"/>
    </location>
</feature>
<evidence type="ECO:0000313" key="3">
    <source>
        <dbReference type="Proteomes" id="UP000479190"/>
    </source>
</evidence>
<keyword evidence="1" id="KW-0040">ANK repeat</keyword>
<accession>A0A6H5HSL9</accession>
<dbReference type="EMBL" id="CADCXV010000102">
    <property type="protein sequence ID" value="CAB0028248.1"/>
    <property type="molecule type" value="Genomic_DNA"/>
</dbReference>
<dbReference type="InterPro" id="IPR002110">
    <property type="entry name" value="Ankyrin_rpt"/>
</dbReference>
<dbReference type="PROSITE" id="PS50088">
    <property type="entry name" value="ANK_REPEAT"/>
    <property type="match status" value="4"/>
</dbReference>
<dbReference type="Pfam" id="PF00023">
    <property type="entry name" value="Ank"/>
    <property type="match status" value="1"/>
</dbReference>
<dbReference type="AlphaFoldDB" id="A0A6H5HSL9"/>
<name>A0A6H5HSL9_9HYME</name>
<dbReference type="SMART" id="SM00248">
    <property type="entry name" value="ANK"/>
    <property type="match status" value="7"/>
</dbReference>
<keyword evidence="3" id="KW-1185">Reference proteome</keyword>
<dbReference type="PROSITE" id="PS50297">
    <property type="entry name" value="ANK_REP_REGION"/>
    <property type="match status" value="3"/>
</dbReference>